<sequence length="391" mass="44804">MALECYPQELRYRTHVVTFGVARLCSEMGKIVAPFGNFFRALRLKTRLELADEEWVYTEEPHVERRREILTRHPEIKKLMGPDPLIAVIVVAEVTVQFGVAYWISVYQPGWVVWALMCYIIGGTINHSLGSAIHEIGHNLAFGHRHGPANRVLSLICNLPMIIPVAVSYKKYHHDHHRWLGHEDLDVDVPMEIECRLFGSAPLRFVWILLNPLFYAVRPFFKSPRPLTAWEVINLVVQSAFNVTAWCCLGNYAFAYLLMGTILGFGPHPMAGHVISEHYLFADNLATHSYYGLLNIPLFNVGYHMEHHDFPYIPFTRLHKLKELAPEFYNHLPYHSSLCKVMWDFVFMPDMGPGARGITATLKSQPEIYNKVPHFELTSALTLPEASKKAE</sequence>
<gene>
    <name evidence="3" type="ORF">TcWFU_003302</name>
</gene>
<dbReference type="Pfam" id="PF00487">
    <property type="entry name" value="FA_desaturase"/>
    <property type="match status" value="1"/>
</dbReference>
<evidence type="ECO:0000313" key="4">
    <source>
        <dbReference type="Proteomes" id="UP001651158"/>
    </source>
</evidence>
<dbReference type="InterPro" id="IPR013866">
    <property type="entry name" value="Sphingolipid_d4-desaturase_N"/>
</dbReference>
<dbReference type="InterPro" id="IPR005804">
    <property type="entry name" value="FA_desaturase_dom"/>
</dbReference>
<dbReference type="PANTHER" id="PTHR12879:SF8">
    <property type="entry name" value="SPHINGOLIPID DELTA(4)-DESATURASE DES1"/>
    <property type="match status" value="1"/>
</dbReference>
<dbReference type="SMART" id="SM01269">
    <property type="entry name" value="Lipid_DES"/>
    <property type="match status" value="1"/>
</dbReference>
<dbReference type="EMBL" id="JAKROA010000014">
    <property type="protein sequence ID" value="KAL5104073.1"/>
    <property type="molecule type" value="Genomic_DNA"/>
</dbReference>
<reference evidence="3 4" key="1">
    <citation type="journal article" date="2022" name="Front. Cell. Infect. Microbiol.">
        <title>The Genomes of Two Strains of Taenia crassiceps the Animal Model for the Study of Human Cysticercosis.</title>
        <authorList>
            <person name="Bobes R.J."/>
            <person name="Estrada K."/>
            <person name="Rios-Valencia D.G."/>
            <person name="Calderon-Gallegos A."/>
            <person name="de la Torre P."/>
            <person name="Carrero J.C."/>
            <person name="Sanchez-Flores A."/>
            <person name="Laclette J.P."/>
        </authorList>
    </citation>
    <scope>NUCLEOTIDE SEQUENCE [LARGE SCALE GENOMIC DNA]</scope>
    <source>
        <strain evidence="3">WFUcys</strain>
    </source>
</reference>
<keyword evidence="1" id="KW-0472">Membrane</keyword>
<dbReference type="Pfam" id="PF08557">
    <property type="entry name" value="Lipid_DES"/>
    <property type="match status" value="1"/>
</dbReference>
<proteinExistence type="predicted"/>
<comment type="caution">
    <text evidence="3">The sequence shown here is derived from an EMBL/GenBank/DDBJ whole genome shotgun (WGS) entry which is preliminary data.</text>
</comment>
<organism evidence="3 4">
    <name type="scientific">Taenia crassiceps</name>
    <dbReference type="NCBI Taxonomy" id="6207"/>
    <lineage>
        <taxon>Eukaryota</taxon>
        <taxon>Metazoa</taxon>
        <taxon>Spiralia</taxon>
        <taxon>Lophotrochozoa</taxon>
        <taxon>Platyhelminthes</taxon>
        <taxon>Cestoda</taxon>
        <taxon>Eucestoda</taxon>
        <taxon>Cyclophyllidea</taxon>
        <taxon>Taeniidae</taxon>
        <taxon>Taenia</taxon>
    </lineage>
</organism>
<keyword evidence="4" id="KW-1185">Reference proteome</keyword>
<feature type="domain" description="Sphingolipid delta4-desaturase N-terminal" evidence="2">
    <location>
        <begin position="49"/>
        <end position="86"/>
    </location>
</feature>
<evidence type="ECO:0000259" key="2">
    <source>
        <dbReference type="SMART" id="SM01269"/>
    </source>
</evidence>
<feature type="transmembrane region" description="Helical" evidence="1">
    <location>
        <begin position="85"/>
        <end position="105"/>
    </location>
</feature>
<keyword evidence="1" id="KW-1133">Transmembrane helix</keyword>
<evidence type="ECO:0000313" key="3">
    <source>
        <dbReference type="EMBL" id="KAL5104073.1"/>
    </source>
</evidence>
<feature type="transmembrane region" description="Helical" evidence="1">
    <location>
        <begin position="111"/>
        <end position="129"/>
    </location>
</feature>
<accession>A0ABR4Q324</accession>
<name>A0ABR4Q324_9CEST</name>
<evidence type="ECO:0000256" key="1">
    <source>
        <dbReference type="SAM" id="Phobius"/>
    </source>
</evidence>
<dbReference type="Proteomes" id="UP001651158">
    <property type="component" value="Unassembled WGS sequence"/>
</dbReference>
<protein>
    <submittedName>
        <fullName evidence="3">Sphingolipid delta 4 desaturase DES1</fullName>
    </submittedName>
</protein>
<keyword evidence="1" id="KW-0812">Transmembrane</keyword>
<dbReference type="PANTHER" id="PTHR12879">
    <property type="entry name" value="SPHINGOLIPID DELTA 4 DESATURASE/C-4 HYDROXYLASE PROTEIN DES2"/>
    <property type="match status" value="1"/>
</dbReference>